<feature type="compositionally biased region" description="Low complexity" evidence="3">
    <location>
        <begin position="337"/>
        <end position="351"/>
    </location>
</feature>
<organism evidence="4 5">
    <name type="scientific">Gadus morhua</name>
    <name type="common">Atlantic cod</name>
    <dbReference type="NCBI Taxonomy" id="8049"/>
    <lineage>
        <taxon>Eukaryota</taxon>
        <taxon>Metazoa</taxon>
        <taxon>Chordata</taxon>
        <taxon>Craniata</taxon>
        <taxon>Vertebrata</taxon>
        <taxon>Euteleostomi</taxon>
        <taxon>Actinopterygii</taxon>
        <taxon>Neopterygii</taxon>
        <taxon>Teleostei</taxon>
        <taxon>Neoteleostei</taxon>
        <taxon>Acanthomorphata</taxon>
        <taxon>Zeiogadaria</taxon>
        <taxon>Gadariae</taxon>
        <taxon>Gadiformes</taxon>
        <taxon>Gadoidei</taxon>
        <taxon>Gadidae</taxon>
        <taxon>Gadus</taxon>
    </lineage>
</organism>
<comment type="subcellular location">
    <subcellularLocation>
        <location evidence="1">Cytoplasm</location>
    </subcellularLocation>
</comment>
<feature type="compositionally biased region" description="Low complexity" evidence="3">
    <location>
        <begin position="133"/>
        <end position="147"/>
    </location>
</feature>
<dbReference type="PANTHER" id="PTHR12269:SF1">
    <property type="entry name" value="EUKARYOTIC TRANSLATION INITIATION FACTOR 4E TRANSPORTER"/>
    <property type="match status" value="1"/>
</dbReference>
<dbReference type="GO" id="GO:0036464">
    <property type="term" value="C:cytoplasmic ribonucleoprotein granule"/>
    <property type="evidence" value="ECO:0007669"/>
    <property type="project" value="UniProtKB-ARBA"/>
</dbReference>
<feature type="region of interest" description="Disordered" evidence="3">
    <location>
        <begin position="337"/>
        <end position="358"/>
    </location>
</feature>
<dbReference type="PANTHER" id="PTHR12269">
    <property type="entry name" value="EUKARYOTIC TRANSLATION INITIATION FACTOR 4E TRANSPORTER"/>
    <property type="match status" value="1"/>
</dbReference>
<feature type="region of interest" description="Disordered" evidence="3">
    <location>
        <begin position="206"/>
        <end position="296"/>
    </location>
</feature>
<reference evidence="4" key="3">
    <citation type="submission" date="2025-09" db="UniProtKB">
        <authorList>
            <consortium name="Ensembl"/>
        </authorList>
    </citation>
    <scope>IDENTIFICATION</scope>
</reference>
<feature type="compositionally biased region" description="Basic and acidic residues" evidence="3">
    <location>
        <begin position="238"/>
        <end position="248"/>
    </location>
</feature>
<dbReference type="GeneTree" id="ENSGT00390000012071"/>
<feature type="compositionally biased region" description="Low complexity" evidence="3">
    <location>
        <begin position="568"/>
        <end position="577"/>
    </location>
</feature>
<reference evidence="4" key="2">
    <citation type="submission" date="2025-08" db="UniProtKB">
        <authorList>
            <consortium name="Ensembl"/>
        </authorList>
    </citation>
    <scope>IDENTIFICATION</scope>
</reference>
<dbReference type="Pfam" id="PF10477">
    <property type="entry name" value="EIF4E-T"/>
    <property type="match status" value="1"/>
</dbReference>
<feature type="region of interest" description="Disordered" evidence="3">
    <location>
        <begin position="542"/>
        <end position="622"/>
    </location>
</feature>
<keyword evidence="2" id="KW-0963">Cytoplasm</keyword>
<dbReference type="AlphaFoldDB" id="A0A8C4YX45"/>
<dbReference type="Ensembl" id="ENSGMOT00000001191.2">
    <property type="protein sequence ID" value="ENSGMOP00000001152.2"/>
    <property type="gene ID" value="ENSGMOG00000001090.2"/>
</dbReference>
<gene>
    <name evidence="4" type="primary">EIF4ENIF1</name>
</gene>
<evidence type="ECO:0000256" key="2">
    <source>
        <dbReference type="ARBA" id="ARBA00022490"/>
    </source>
</evidence>
<feature type="compositionally biased region" description="Basic and acidic residues" evidence="3">
    <location>
        <begin position="542"/>
        <end position="566"/>
    </location>
</feature>
<evidence type="ECO:0000313" key="4">
    <source>
        <dbReference type="Ensembl" id="ENSGMOP00000001152.2"/>
    </source>
</evidence>
<dbReference type="InterPro" id="IPR018862">
    <property type="entry name" value="eIF4E-T"/>
</dbReference>
<dbReference type="GO" id="GO:0003729">
    <property type="term" value="F:mRNA binding"/>
    <property type="evidence" value="ECO:0007669"/>
    <property type="project" value="TreeGrafter"/>
</dbReference>
<keyword evidence="5" id="KW-1185">Reference proteome</keyword>
<evidence type="ECO:0000256" key="1">
    <source>
        <dbReference type="ARBA" id="ARBA00004496"/>
    </source>
</evidence>
<dbReference type="GO" id="GO:0005634">
    <property type="term" value="C:nucleus"/>
    <property type="evidence" value="ECO:0007669"/>
    <property type="project" value="TreeGrafter"/>
</dbReference>
<proteinExistence type="predicted"/>
<evidence type="ECO:0000256" key="3">
    <source>
        <dbReference type="SAM" id="MobiDB-lite"/>
    </source>
</evidence>
<name>A0A8C4YX45_GADMO</name>
<reference evidence="4" key="1">
    <citation type="submission" date="2019-07" db="EMBL/GenBank/DDBJ databases">
        <authorList>
            <consortium name="Wellcome Sanger Institute Data Sharing"/>
        </authorList>
    </citation>
    <scope>NUCLEOTIDE SEQUENCE [LARGE SCALE GENOMIC DNA]</scope>
</reference>
<protein>
    <submittedName>
        <fullName evidence="4">Eukaryotic translation initiation factor 4E nuclear import factor 1</fullName>
    </submittedName>
</protein>
<dbReference type="GO" id="GO:0017148">
    <property type="term" value="P:negative regulation of translation"/>
    <property type="evidence" value="ECO:0007669"/>
    <property type="project" value="TreeGrafter"/>
</dbReference>
<feature type="region of interest" description="Disordered" evidence="3">
    <location>
        <begin position="439"/>
        <end position="458"/>
    </location>
</feature>
<feature type="region of interest" description="Disordered" evidence="3">
    <location>
        <begin position="122"/>
        <end position="158"/>
    </location>
</feature>
<accession>A0A8C4YX45</accession>
<evidence type="ECO:0000313" key="5">
    <source>
        <dbReference type="Proteomes" id="UP000694546"/>
    </source>
</evidence>
<feature type="compositionally biased region" description="Basic and acidic residues" evidence="3">
    <location>
        <begin position="273"/>
        <end position="286"/>
    </location>
</feature>
<feature type="compositionally biased region" description="Low complexity" evidence="3">
    <location>
        <begin position="442"/>
        <end position="456"/>
    </location>
</feature>
<dbReference type="Proteomes" id="UP000694546">
    <property type="component" value="Chromosome 1"/>
</dbReference>
<sequence length="799" mass="88504">MENEACAEKVWDGDGDVEVEKVKEPPVVTVSPYRYSKEELLAIKELPCSNERPECLADKYDSDGVWDPEKWHASLYPTSERTSPVEGFKKDYLEERAPLKRRIPDPRERLKEDDLDVVLSPQRRSFGGGCQGIAAPAPLARRPISPLENKENESLRLGGARRIGSGRIIPARAFERESRMEKERERERDFKDKRFRRDFGDKRVFSERRRNDSYAEEEPEWFSGGPTSQSETIELIGFDDKILEDDKRRSKRSRRRTESLKEECNGGLPEEPDVVRDSTADQEVPHPEVLPEQSGSDFDFNEFFNLEKTMPGLASMIEDVLGEGPVSASRFSQWFSSNLSPSGSRSSSLRSTPHEELERLAGLEPQCSSPSHGPPPYFTPIQSSDRKEKVDILELLNKAKIDLKPLLSTLTVNKARLRESTHSGVVLSLEEVEGGMKGMKLQAGPQPRRAPQQTRGDGTPVMVEHLEEALTSGSSARPRPRDPDMSAFNKLVSSMKASGTLPAHPKGSTNNVRLALMSVMSLFPFQISASFTPTSVIRKMYETKEKTRDEQGSRPDGKEEAIHCQDDGGSLNPCLGSLSGGGPQPGGPEAGAQNMPGKDERLKPGSAGHQVPPMVPSGPGSAYPRPMYQVPLLSHLPMGRPPPPQLHPSVVQRMLAQGIQPQPLGPALMQSGMFPSHMDLAQLRGLPPTLLGPPLYPLSATGNPLLPPRANAQMQLAVMQQQLQQQRQVSRDVGIHSSPAEVERRERDLNHGHHRTNAQRHGASPPLGLAKWFGSDVLQQPLPSMPAKVISVDELEFRP</sequence>